<protein>
    <recommendedName>
        <fullName evidence="4">Tripeptidyl-peptidase 2</fullName>
        <ecNumber evidence="3">3.4.14.10</ecNumber>
    </recommendedName>
    <alternativeName>
        <fullName evidence="9">Tripeptidyl aminopeptidase</fullName>
    </alternativeName>
</protein>
<dbReference type="Gene3D" id="3.40.50.200">
    <property type="entry name" value="Peptidase S8/S53 domain"/>
    <property type="match status" value="2"/>
</dbReference>
<evidence type="ECO:0000259" key="11">
    <source>
        <dbReference type="Pfam" id="PF00082"/>
    </source>
</evidence>
<organism evidence="16 17">
    <name type="scientific">Agrilus planipennis</name>
    <name type="common">Emerald ash borer</name>
    <name type="synonym">Agrilus marcopoli</name>
    <dbReference type="NCBI Taxonomy" id="224129"/>
    <lineage>
        <taxon>Eukaryota</taxon>
        <taxon>Metazoa</taxon>
        <taxon>Ecdysozoa</taxon>
        <taxon>Arthropoda</taxon>
        <taxon>Hexapoda</taxon>
        <taxon>Insecta</taxon>
        <taxon>Pterygota</taxon>
        <taxon>Neoptera</taxon>
        <taxon>Endopterygota</taxon>
        <taxon>Coleoptera</taxon>
        <taxon>Polyphaga</taxon>
        <taxon>Elateriformia</taxon>
        <taxon>Buprestoidea</taxon>
        <taxon>Buprestidae</taxon>
        <taxon>Agrilinae</taxon>
        <taxon>Agrilus</taxon>
    </lineage>
</organism>
<dbReference type="InParanoid" id="A0A1W4WWW6"/>
<feature type="active site" description="Charge relay system" evidence="10">
    <location>
        <position position="458"/>
    </location>
</feature>
<name>A0A1W4WWW6_AGRPL</name>
<dbReference type="Pfam" id="PF00082">
    <property type="entry name" value="Peptidase_S8"/>
    <property type="match status" value="1"/>
</dbReference>
<dbReference type="KEGG" id="apln:108739114"/>
<dbReference type="PANTHER" id="PTHR43806:SF14">
    <property type="entry name" value="TRIPEPTIDYL-PEPTIDASE 2"/>
    <property type="match status" value="1"/>
</dbReference>
<dbReference type="CDD" id="cd04857">
    <property type="entry name" value="Peptidases_S8_Tripeptidyl_Aminopeptidase_II"/>
    <property type="match status" value="1"/>
</dbReference>
<evidence type="ECO:0000256" key="9">
    <source>
        <dbReference type="ARBA" id="ARBA00032232"/>
    </source>
</evidence>
<evidence type="ECO:0000259" key="14">
    <source>
        <dbReference type="Pfam" id="PF21223"/>
    </source>
</evidence>
<dbReference type="InterPro" id="IPR015500">
    <property type="entry name" value="Peptidase_S8_subtilisin-rel"/>
</dbReference>
<dbReference type="OrthoDB" id="10256524at2759"/>
<dbReference type="InterPro" id="IPR048384">
    <property type="entry name" value="TPPII_GBD"/>
</dbReference>
<feature type="active site" description="Charge relay system" evidence="10">
    <location>
        <position position="44"/>
    </location>
</feature>
<dbReference type="Proteomes" id="UP000192223">
    <property type="component" value="Unplaced"/>
</dbReference>
<dbReference type="AlphaFoldDB" id="A0A1W4WWW6"/>
<evidence type="ECO:0000256" key="8">
    <source>
        <dbReference type="ARBA" id="ARBA00022825"/>
    </source>
</evidence>
<dbReference type="Pfam" id="PF12580">
    <property type="entry name" value="TPPII"/>
    <property type="match status" value="1"/>
</dbReference>
<feature type="domain" description="Tripeptidyl peptidase II C-terminal" evidence="13">
    <location>
        <begin position="1020"/>
        <end position="1086"/>
    </location>
</feature>
<evidence type="ECO:0000256" key="6">
    <source>
        <dbReference type="ARBA" id="ARBA00022670"/>
    </source>
</evidence>
<dbReference type="InterPro" id="IPR022229">
    <property type="entry name" value="TPPII_Ig-like-2"/>
</dbReference>
<dbReference type="STRING" id="224129.A0A1W4WWW6"/>
<keyword evidence="7 10" id="KW-0378">Hydrolase</keyword>
<feature type="domain" description="Tripeptidyl-peptidase II first Ig-like" evidence="14">
    <location>
        <begin position="531"/>
        <end position="646"/>
    </location>
</feature>
<evidence type="ECO:0000259" key="15">
    <source>
        <dbReference type="Pfam" id="PF21316"/>
    </source>
</evidence>
<evidence type="ECO:0000256" key="5">
    <source>
        <dbReference type="ARBA" id="ARBA00022438"/>
    </source>
</evidence>
<dbReference type="Pfam" id="PF12583">
    <property type="entry name" value="TPPII_C"/>
    <property type="match status" value="1"/>
</dbReference>
<dbReference type="RefSeq" id="XP_018328349.1">
    <property type="nucleotide sequence ID" value="XM_018472847.1"/>
</dbReference>
<dbReference type="InterPro" id="IPR000209">
    <property type="entry name" value="Peptidase_S8/S53_dom"/>
</dbReference>
<dbReference type="PROSITE" id="PS51892">
    <property type="entry name" value="SUBTILASE"/>
    <property type="match status" value="1"/>
</dbReference>
<dbReference type="PANTHER" id="PTHR43806">
    <property type="entry name" value="PEPTIDASE S8"/>
    <property type="match status" value="1"/>
</dbReference>
<dbReference type="InterPro" id="IPR022232">
    <property type="entry name" value="TPPII_C_art"/>
</dbReference>
<dbReference type="FunFam" id="3.40.50.200:FF:000003">
    <property type="entry name" value="Tripeptidyl peptidase 2"/>
    <property type="match status" value="1"/>
</dbReference>
<evidence type="ECO:0000259" key="13">
    <source>
        <dbReference type="Pfam" id="PF12583"/>
    </source>
</evidence>
<evidence type="ECO:0000256" key="1">
    <source>
        <dbReference type="ARBA" id="ARBA00001910"/>
    </source>
</evidence>
<dbReference type="GO" id="GO:0004252">
    <property type="term" value="F:serine-type endopeptidase activity"/>
    <property type="evidence" value="ECO:0007669"/>
    <property type="project" value="UniProtKB-UniRule"/>
</dbReference>
<dbReference type="InterPro" id="IPR050131">
    <property type="entry name" value="Peptidase_S8_subtilisin-like"/>
</dbReference>
<dbReference type="GO" id="GO:0008240">
    <property type="term" value="F:tripeptidyl-peptidase activity"/>
    <property type="evidence" value="ECO:0007669"/>
    <property type="project" value="UniProtKB-EC"/>
</dbReference>
<evidence type="ECO:0000256" key="2">
    <source>
        <dbReference type="ARBA" id="ARBA00011073"/>
    </source>
</evidence>
<keyword evidence="8 10" id="KW-0720">Serine protease</keyword>
<sequence length="1273" mass="143178">MPENSIDIEFPVGDLLPKKETEVTSFLSKYPNYDGRDVVIAILDSGVDPGAPGLQKTSDGKVKVIERFDCSGCGDISLSGPVEAAKGGFLTGLTGRKLKIPSNWPSPQGGYRLGVKSAFDLYPEKLKKRIQDERKEKFWINQHKLNIAHVTRNLVSFEEGISETATLTDDEKLTKEELEARADVLNMIDKKYFDAGPVYDCVVFNDGRKWNACVDTTEEGNLEKCKLLGEYSKTHDFTILTELDQLNYSINVHNDGETLELVGYCSSHGTHVASISAAYFPDEPEKNGIAPGAQIVALTIGDGRLGSMETGTSLVRAMIMLMKLSETKSVHIVNTSYGEHAHWSDSGRVGSLMSDIVNKHGLIWVASVGNNGPALSTIGCPPDIHLDTIIGVGAYVSPDMMVAEYSMRQKLNGMSYTWSSRGPTTDGGFGVSICAPGGAITSVPNFTLRSSQLMNGTSMAAPYVSGAIAIILSGLDKTNKEWSPYSVRRALESGAIRVEDVEPLAQGQGLLQVEKTFDILNKFHNSPERFVRFQINCGLSGDKGIYIKCVGKCPSHEWPVDIEPFFLESNEVDANYKIQFNQHLSLTCGAGYVSYPKHLDLTNMARRISIKISTDSLKAGVHTTSVDAYDSGISGKGPVFRIPITILKPQELDPVSFTFIADKVIFHPNTIKRHFFVIPENATWAVFRMSCLDSNCNGKFVLHCIQLIPKRSCKSLETNKAITISNNTENVQSFPVKSGYMLEVVIAKYWASLGDMTVRYSVSFHGIKPRQPTINMHCADGIYRVDVATLRGEEIVPTITLKNAVQILKPSEVKIKPLTQRDVIPPGRQIYELILTYHFHLIKTTEVSPKNPLLSNMLYESHFESQLWMIFDGNKQYLGCGDAYPSKYSLRLEKGEYIIRTQIRHDRKDYLEKLIDTPLLLSQKLTNTISLDVFGTFNDAIINGKKAVFGPSLSPTNVPLYIAPMAPDKYNVKQQNTTHYLSGFIVYAKDDLGRRVDTYPFKYVFHQGGPIKRSPPPVKYERTRTKKEEYKEILRDLKTTWISKMETQEDAERLYEEVKREFPDNPQAHVHMLQFLDPMDVKKQLPGLNREDIQKYNVQDIQTKIFPICQATIGSIDQNALLAYFALKSDNRLDAVKIRSVMERQRSALIETLCRKGIGLCKLYQYVQFEAGPARKVSKEEIANVWRELSKFTDPNDRNAATNVSVFAFWHAAAHKHYGRLLRYFLRHQEDKGYFKEMDERCVELCELLEWSYIVKYLQNNMSSKYPTDYRPF</sequence>
<dbReference type="PRINTS" id="PR00723">
    <property type="entry name" value="SUBTILISIN"/>
</dbReference>
<comment type="similarity">
    <text evidence="2 10">Belongs to the peptidase S8 family.</text>
</comment>
<gene>
    <name evidence="17" type="primary">LOC108739114</name>
</gene>
<keyword evidence="5" id="KW-0031">Aminopeptidase</keyword>
<keyword evidence="6 10" id="KW-0645">Protease</keyword>
<evidence type="ECO:0000256" key="10">
    <source>
        <dbReference type="PROSITE-ProRule" id="PRU01240"/>
    </source>
</evidence>
<reference evidence="17" key="1">
    <citation type="submission" date="2025-08" db="UniProtKB">
        <authorList>
            <consortium name="RefSeq"/>
        </authorList>
    </citation>
    <scope>IDENTIFICATION</scope>
    <source>
        <tissue evidence="17">Entire body</tissue>
    </source>
</reference>
<dbReference type="InterPro" id="IPR048383">
    <property type="entry name" value="TPPII_Ig-like-1"/>
</dbReference>
<dbReference type="InterPro" id="IPR046940">
    <property type="entry name" value="TPPII_Ig-like_sf"/>
</dbReference>
<dbReference type="Pfam" id="PF21223">
    <property type="entry name" value="TPPII_Ig-like-1"/>
    <property type="match status" value="1"/>
</dbReference>
<evidence type="ECO:0000259" key="12">
    <source>
        <dbReference type="Pfam" id="PF12580"/>
    </source>
</evidence>
<feature type="domain" description="Peptidase S8/S53" evidence="11">
    <location>
        <begin position="35"/>
        <end position="495"/>
    </location>
</feature>
<dbReference type="Gene3D" id="2.60.40.3170">
    <property type="match status" value="1"/>
</dbReference>
<dbReference type="GeneID" id="108739114"/>
<dbReference type="InterPro" id="IPR034051">
    <property type="entry name" value="TPP_II_domain"/>
</dbReference>
<feature type="domain" description="Tripeptidyl-peptidase II galactose-binding" evidence="15">
    <location>
        <begin position="666"/>
        <end position="754"/>
    </location>
</feature>
<comment type="catalytic activity">
    <reaction evidence="1">
        <text>Release of an N-terminal tripeptide from a polypeptide.</text>
        <dbReference type="EC" id="3.4.14.10"/>
    </reaction>
</comment>
<feature type="domain" description="Tripeptidyl peptidase II second Ig-like" evidence="12">
    <location>
        <begin position="789"/>
        <end position="971"/>
    </location>
</feature>
<dbReference type="GO" id="GO:0005829">
    <property type="term" value="C:cytosol"/>
    <property type="evidence" value="ECO:0007669"/>
    <property type="project" value="TreeGrafter"/>
</dbReference>
<dbReference type="GO" id="GO:0004177">
    <property type="term" value="F:aminopeptidase activity"/>
    <property type="evidence" value="ECO:0007669"/>
    <property type="project" value="UniProtKB-KW"/>
</dbReference>
<evidence type="ECO:0000313" key="16">
    <source>
        <dbReference type="Proteomes" id="UP000192223"/>
    </source>
</evidence>
<keyword evidence="16" id="KW-1185">Reference proteome</keyword>
<dbReference type="FunCoup" id="A0A1W4WWW6">
    <property type="interactions" value="2103"/>
</dbReference>
<proteinExistence type="inferred from homology"/>
<dbReference type="Gene3D" id="6.10.250.3080">
    <property type="match status" value="1"/>
</dbReference>
<evidence type="ECO:0000256" key="4">
    <source>
        <dbReference type="ARBA" id="ARBA00020244"/>
    </source>
</evidence>
<feature type="active site" description="Charge relay system" evidence="10">
    <location>
        <position position="268"/>
    </location>
</feature>
<dbReference type="PROSITE" id="PS00138">
    <property type="entry name" value="SUBTILASE_SER"/>
    <property type="match status" value="1"/>
</dbReference>
<dbReference type="Pfam" id="PF21316">
    <property type="entry name" value="TPPII_GBD"/>
    <property type="match status" value="1"/>
</dbReference>
<dbReference type="SUPFAM" id="SSF52743">
    <property type="entry name" value="Subtilisin-like"/>
    <property type="match status" value="1"/>
</dbReference>
<dbReference type="InterPro" id="IPR046939">
    <property type="entry name" value="TPPII_C_sf"/>
</dbReference>
<evidence type="ECO:0000256" key="7">
    <source>
        <dbReference type="ARBA" id="ARBA00022801"/>
    </source>
</evidence>
<accession>A0A1W4WWW6</accession>
<dbReference type="InterPro" id="IPR023828">
    <property type="entry name" value="Peptidase_S8_Ser-AS"/>
</dbReference>
<dbReference type="EC" id="3.4.14.10" evidence="3"/>
<dbReference type="GO" id="GO:0006508">
    <property type="term" value="P:proteolysis"/>
    <property type="evidence" value="ECO:0007669"/>
    <property type="project" value="UniProtKB-KW"/>
</dbReference>
<dbReference type="InterPro" id="IPR036852">
    <property type="entry name" value="Peptidase_S8/S53_dom_sf"/>
</dbReference>
<evidence type="ECO:0000313" key="17">
    <source>
        <dbReference type="RefSeq" id="XP_018328349.1"/>
    </source>
</evidence>
<evidence type="ECO:0000256" key="3">
    <source>
        <dbReference type="ARBA" id="ARBA00012462"/>
    </source>
</evidence>
<dbReference type="Gene3D" id="1.25.40.710">
    <property type="match status" value="1"/>
</dbReference>